<dbReference type="EMBL" id="OY660872">
    <property type="protein sequence ID" value="CAJ1063258.1"/>
    <property type="molecule type" value="Genomic_DNA"/>
</dbReference>
<dbReference type="Proteomes" id="UP001178508">
    <property type="component" value="Chromosome 9"/>
</dbReference>
<evidence type="ECO:0000313" key="3">
    <source>
        <dbReference type="Proteomes" id="UP001178508"/>
    </source>
</evidence>
<evidence type="ECO:0000313" key="2">
    <source>
        <dbReference type="EMBL" id="CAJ1063258.1"/>
    </source>
</evidence>
<reference evidence="2" key="1">
    <citation type="submission" date="2023-08" db="EMBL/GenBank/DDBJ databases">
        <authorList>
            <person name="Alioto T."/>
            <person name="Alioto T."/>
            <person name="Gomez Garrido J."/>
        </authorList>
    </citation>
    <scope>NUCLEOTIDE SEQUENCE</scope>
</reference>
<feature type="compositionally biased region" description="Polar residues" evidence="1">
    <location>
        <begin position="59"/>
        <end position="68"/>
    </location>
</feature>
<evidence type="ECO:0000256" key="1">
    <source>
        <dbReference type="SAM" id="MobiDB-lite"/>
    </source>
</evidence>
<protein>
    <submittedName>
        <fullName evidence="2">Uncharacterized protein</fullName>
    </submittedName>
</protein>
<gene>
    <name evidence="2" type="ORF">XNOV1_A042312</name>
</gene>
<keyword evidence="3" id="KW-1185">Reference proteome</keyword>
<feature type="region of interest" description="Disordered" evidence="1">
    <location>
        <begin position="58"/>
        <end position="78"/>
    </location>
</feature>
<feature type="region of interest" description="Disordered" evidence="1">
    <location>
        <begin position="1"/>
        <end position="29"/>
    </location>
</feature>
<dbReference type="AlphaFoldDB" id="A0AAV1FQ11"/>
<feature type="compositionally biased region" description="Basic and acidic residues" evidence="1">
    <location>
        <begin position="1"/>
        <end position="15"/>
    </location>
</feature>
<organism evidence="2 3">
    <name type="scientific">Xyrichtys novacula</name>
    <name type="common">Pearly razorfish</name>
    <name type="synonym">Hemipteronotus novacula</name>
    <dbReference type="NCBI Taxonomy" id="13765"/>
    <lineage>
        <taxon>Eukaryota</taxon>
        <taxon>Metazoa</taxon>
        <taxon>Chordata</taxon>
        <taxon>Craniata</taxon>
        <taxon>Vertebrata</taxon>
        <taxon>Euteleostomi</taxon>
        <taxon>Actinopterygii</taxon>
        <taxon>Neopterygii</taxon>
        <taxon>Teleostei</taxon>
        <taxon>Neoteleostei</taxon>
        <taxon>Acanthomorphata</taxon>
        <taxon>Eupercaria</taxon>
        <taxon>Labriformes</taxon>
        <taxon>Labridae</taxon>
        <taxon>Xyrichtys</taxon>
    </lineage>
</organism>
<sequence length="102" mass="11740">MRKKEGMKGEDEEQRRRRRRRRTAASWTPDGVLLSSKERACVCLVVYLWYLCAPRCSPDVSSVQRTSVSPPPPPPPLRSECVLLSGMRRSRFPHVMEEKIGN</sequence>
<proteinExistence type="predicted"/>
<name>A0AAV1FQ11_XYRNO</name>
<accession>A0AAV1FQ11</accession>